<dbReference type="Pfam" id="PF13630">
    <property type="entry name" value="SdpI"/>
    <property type="match status" value="1"/>
</dbReference>
<feature type="transmembrane region" description="Helical" evidence="1">
    <location>
        <begin position="6"/>
        <end position="24"/>
    </location>
</feature>
<dbReference type="RefSeq" id="WP_380217594.1">
    <property type="nucleotide sequence ID" value="NZ_JBHTBN010000004.1"/>
</dbReference>
<keyword evidence="1" id="KW-0472">Membrane</keyword>
<keyword evidence="3" id="KW-1185">Reference proteome</keyword>
<gene>
    <name evidence="2" type="ORF">ACFQO1_08580</name>
</gene>
<name>A0ABW2MV86_9FLAO</name>
<reference evidence="3" key="1">
    <citation type="journal article" date="2019" name="Int. J. Syst. Evol. Microbiol.">
        <title>The Global Catalogue of Microorganisms (GCM) 10K type strain sequencing project: providing services to taxonomists for standard genome sequencing and annotation.</title>
        <authorList>
            <consortium name="The Broad Institute Genomics Platform"/>
            <consortium name="The Broad Institute Genome Sequencing Center for Infectious Disease"/>
            <person name="Wu L."/>
            <person name="Ma J."/>
        </authorList>
    </citation>
    <scope>NUCLEOTIDE SEQUENCE [LARGE SCALE GENOMIC DNA]</scope>
    <source>
        <strain evidence="3">CGMCC 1.16306</strain>
    </source>
</reference>
<keyword evidence="1" id="KW-1133">Transmembrane helix</keyword>
<organism evidence="2 3">
    <name type="scientific">Jejudonia soesokkakensis</name>
    <dbReference type="NCBI Taxonomy" id="1323432"/>
    <lineage>
        <taxon>Bacteria</taxon>
        <taxon>Pseudomonadati</taxon>
        <taxon>Bacteroidota</taxon>
        <taxon>Flavobacteriia</taxon>
        <taxon>Flavobacteriales</taxon>
        <taxon>Flavobacteriaceae</taxon>
        <taxon>Jejudonia</taxon>
    </lineage>
</organism>
<protein>
    <submittedName>
        <fullName evidence="2">SdpI family protein</fullName>
    </submittedName>
</protein>
<feature type="transmembrane region" description="Helical" evidence="1">
    <location>
        <begin position="60"/>
        <end position="78"/>
    </location>
</feature>
<accession>A0ABW2MV86</accession>
<keyword evidence="1" id="KW-0812">Transmembrane</keyword>
<evidence type="ECO:0000313" key="3">
    <source>
        <dbReference type="Proteomes" id="UP001596415"/>
    </source>
</evidence>
<dbReference type="EMBL" id="JBHTBN010000004">
    <property type="protein sequence ID" value="MFC7357740.1"/>
    <property type="molecule type" value="Genomic_DNA"/>
</dbReference>
<dbReference type="Proteomes" id="UP001596415">
    <property type="component" value="Unassembled WGS sequence"/>
</dbReference>
<sequence length="117" mass="13790">MTTIDQFLCALAYCLFILILGIIFQKYPPKKINHFYGYRTRRSMANQVIWKAANTYANRFLVRIAAYSFAIPVASYFMFPEYNLFITIVGNTVLLMTVLWFTETYLNKHFDKYGNPK</sequence>
<feature type="transmembrane region" description="Helical" evidence="1">
    <location>
        <begin position="84"/>
        <end position="102"/>
    </location>
</feature>
<dbReference type="InterPro" id="IPR025962">
    <property type="entry name" value="SdpI/YhfL"/>
</dbReference>
<proteinExistence type="predicted"/>
<comment type="caution">
    <text evidence="2">The sequence shown here is derived from an EMBL/GenBank/DDBJ whole genome shotgun (WGS) entry which is preliminary data.</text>
</comment>
<evidence type="ECO:0000313" key="2">
    <source>
        <dbReference type="EMBL" id="MFC7357740.1"/>
    </source>
</evidence>
<evidence type="ECO:0000256" key="1">
    <source>
        <dbReference type="SAM" id="Phobius"/>
    </source>
</evidence>